<dbReference type="GO" id="GO:0004177">
    <property type="term" value="F:aminopeptidase activity"/>
    <property type="evidence" value="ECO:0007669"/>
    <property type="project" value="UniProtKB-KW"/>
</dbReference>
<dbReference type="GO" id="GO:0046872">
    <property type="term" value="F:metal ion binding"/>
    <property type="evidence" value="ECO:0007669"/>
    <property type="project" value="UniProtKB-KW"/>
</dbReference>
<dbReference type="InterPro" id="IPR003137">
    <property type="entry name" value="PA_domain"/>
</dbReference>
<organism evidence="18 19">
    <name type="scientific">Ampelomyces quisqualis</name>
    <name type="common">Powdery mildew agent</name>
    <dbReference type="NCBI Taxonomy" id="50730"/>
    <lineage>
        <taxon>Eukaryota</taxon>
        <taxon>Fungi</taxon>
        <taxon>Dikarya</taxon>
        <taxon>Ascomycota</taxon>
        <taxon>Pezizomycotina</taxon>
        <taxon>Dothideomycetes</taxon>
        <taxon>Pleosporomycetidae</taxon>
        <taxon>Pleosporales</taxon>
        <taxon>Pleosporineae</taxon>
        <taxon>Phaeosphaeriaceae</taxon>
        <taxon>Ampelomyces</taxon>
    </lineage>
</organism>
<evidence type="ECO:0000313" key="19">
    <source>
        <dbReference type="Proteomes" id="UP000800096"/>
    </source>
</evidence>
<feature type="compositionally biased region" description="Basic residues" evidence="15">
    <location>
        <begin position="493"/>
        <end position="510"/>
    </location>
</feature>
<dbReference type="Pfam" id="PF04389">
    <property type="entry name" value="Peptidase_M28"/>
    <property type="match status" value="1"/>
</dbReference>
<keyword evidence="5" id="KW-0031">Aminopeptidase</keyword>
<dbReference type="Gene3D" id="3.50.30.30">
    <property type="match status" value="1"/>
</dbReference>
<keyword evidence="9" id="KW-0732">Signal</keyword>
<evidence type="ECO:0000256" key="7">
    <source>
        <dbReference type="ARBA" id="ARBA00022670"/>
    </source>
</evidence>
<dbReference type="OrthoDB" id="10013407at2759"/>
<name>A0A6A5QRK7_AMPQU</name>
<comment type="subcellular location">
    <subcellularLocation>
        <location evidence="2">Secreted</location>
    </subcellularLocation>
</comment>
<evidence type="ECO:0000256" key="11">
    <source>
        <dbReference type="ARBA" id="ARBA00022833"/>
    </source>
</evidence>
<evidence type="ECO:0000256" key="3">
    <source>
        <dbReference type="ARBA" id="ARBA00005957"/>
    </source>
</evidence>
<evidence type="ECO:0000256" key="9">
    <source>
        <dbReference type="ARBA" id="ARBA00022729"/>
    </source>
</evidence>
<keyword evidence="10 14" id="KW-0378">Hydrolase</keyword>
<dbReference type="Pfam" id="PF02225">
    <property type="entry name" value="PA"/>
    <property type="match status" value="1"/>
</dbReference>
<dbReference type="InterPro" id="IPR041756">
    <property type="entry name" value="M28_SGAP-like"/>
</dbReference>
<evidence type="ECO:0000256" key="15">
    <source>
        <dbReference type="SAM" id="MobiDB-lite"/>
    </source>
</evidence>
<evidence type="ECO:0000256" key="14">
    <source>
        <dbReference type="RuleBase" id="RU361240"/>
    </source>
</evidence>
<dbReference type="Gene3D" id="3.40.630.10">
    <property type="entry name" value="Zn peptidases"/>
    <property type="match status" value="1"/>
</dbReference>
<evidence type="ECO:0000256" key="10">
    <source>
        <dbReference type="ARBA" id="ARBA00022801"/>
    </source>
</evidence>
<evidence type="ECO:0000256" key="1">
    <source>
        <dbReference type="ARBA" id="ARBA00001947"/>
    </source>
</evidence>
<feature type="domain" description="Peptidase M28" evidence="17">
    <location>
        <begin position="257"/>
        <end position="471"/>
    </location>
</feature>
<proteinExistence type="inferred from homology"/>
<feature type="domain" description="PA" evidence="16">
    <location>
        <begin position="142"/>
        <end position="227"/>
    </location>
</feature>
<dbReference type="InterPro" id="IPR045175">
    <property type="entry name" value="M28_fam"/>
</dbReference>
<comment type="cofactor">
    <cofactor evidence="1">
        <name>Zn(2+)</name>
        <dbReference type="ChEBI" id="CHEBI:29105"/>
    </cofactor>
</comment>
<evidence type="ECO:0000256" key="13">
    <source>
        <dbReference type="ARBA" id="ARBA00023180"/>
    </source>
</evidence>
<keyword evidence="19" id="KW-1185">Reference proteome</keyword>
<sequence>MKCSIAVGALAATASAAPGLVERADKKIRQYGYPITKPTVNATLLKADITRDNLVAGAQQLEDFAYASEERNRFIGSPGHNDTVYWLKDTLESLDGYYNVSLQEFFTVAQINGTINVFTVDGAAPPEGSYLLFDYSASGNATAPLVPVSNVGCNASDYPATVSGSIALISRGTCEFGLKSALAGAAGAVGALIYNNVAGPPLQGTLGAPPRPEGDYVASISISQALGAGYLSAITGGANVSATIDVLTDIRNISTYNVLATTNSGDQENKLALGAHTDSVAAGPGINDDGSGTVGILEVAKALSKYKVNNAVTFGFWAAEEEGLLGSTYYVENLAASEAAKIRAYLNFDMIASPNFVNAIYDGDGSAFNLSGPAGSAEIEAFFEDYFTGVGQNFTATAFDGRSDYGPFLDAGIPSGGLFTGAEENKTAEEALLFGGTAGVALDQCYHQACDNVTNLDLGAFETHAKAIADAVATYSFSWEGFPARNTTATKRSVVRSKRTIERRHGRNKRVQPLEK</sequence>
<protein>
    <recommendedName>
        <fullName evidence="14">Peptide hydrolase</fullName>
        <ecNumber evidence="14">3.4.-.-</ecNumber>
    </recommendedName>
</protein>
<dbReference type="InterPro" id="IPR007484">
    <property type="entry name" value="Peptidase_M28"/>
</dbReference>
<evidence type="ECO:0000256" key="8">
    <source>
        <dbReference type="ARBA" id="ARBA00022723"/>
    </source>
</evidence>
<comment type="similarity">
    <text evidence="3">Belongs to the peptidase M28 family. M28A subfamily.</text>
</comment>
<comment type="subunit">
    <text evidence="4">Monomer.</text>
</comment>
<dbReference type="PANTHER" id="PTHR12147:SF57">
    <property type="entry name" value="PEPTIDE HYDROLASE"/>
    <property type="match status" value="1"/>
</dbReference>
<keyword evidence="13" id="KW-0325">Glycoprotein</keyword>
<gene>
    <name evidence="18" type="ORF">BDU57DRAFT_514560</name>
</gene>
<evidence type="ECO:0000256" key="5">
    <source>
        <dbReference type="ARBA" id="ARBA00022438"/>
    </source>
</evidence>
<evidence type="ECO:0000256" key="12">
    <source>
        <dbReference type="ARBA" id="ARBA00023049"/>
    </source>
</evidence>
<reference evidence="18" key="1">
    <citation type="journal article" date="2020" name="Stud. Mycol.">
        <title>101 Dothideomycetes genomes: a test case for predicting lifestyles and emergence of pathogens.</title>
        <authorList>
            <person name="Haridas S."/>
            <person name="Albert R."/>
            <person name="Binder M."/>
            <person name="Bloem J."/>
            <person name="Labutti K."/>
            <person name="Salamov A."/>
            <person name="Andreopoulos B."/>
            <person name="Baker S."/>
            <person name="Barry K."/>
            <person name="Bills G."/>
            <person name="Bluhm B."/>
            <person name="Cannon C."/>
            <person name="Castanera R."/>
            <person name="Culley D."/>
            <person name="Daum C."/>
            <person name="Ezra D."/>
            <person name="Gonzalez J."/>
            <person name="Henrissat B."/>
            <person name="Kuo A."/>
            <person name="Liang C."/>
            <person name="Lipzen A."/>
            <person name="Lutzoni F."/>
            <person name="Magnuson J."/>
            <person name="Mondo S."/>
            <person name="Nolan M."/>
            <person name="Ohm R."/>
            <person name="Pangilinan J."/>
            <person name="Park H.-J."/>
            <person name="Ramirez L."/>
            <person name="Alfaro M."/>
            <person name="Sun H."/>
            <person name="Tritt A."/>
            <person name="Yoshinaga Y."/>
            <person name="Zwiers L.-H."/>
            <person name="Turgeon B."/>
            <person name="Goodwin S."/>
            <person name="Spatafora J."/>
            <person name="Crous P."/>
            <person name="Grigoriev I."/>
        </authorList>
    </citation>
    <scope>NUCLEOTIDE SEQUENCE</scope>
    <source>
        <strain evidence="18">HMLAC05119</strain>
    </source>
</reference>
<evidence type="ECO:0000259" key="17">
    <source>
        <dbReference type="Pfam" id="PF04389"/>
    </source>
</evidence>
<dbReference type="EMBL" id="ML979134">
    <property type="protein sequence ID" value="KAF1918022.1"/>
    <property type="molecule type" value="Genomic_DNA"/>
</dbReference>
<dbReference type="GO" id="GO:0005576">
    <property type="term" value="C:extracellular region"/>
    <property type="evidence" value="ECO:0007669"/>
    <property type="project" value="UniProtKB-SubCell"/>
</dbReference>
<accession>A0A6A5QRK7</accession>
<evidence type="ECO:0000259" key="16">
    <source>
        <dbReference type="Pfam" id="PF02225"/>
    </source>
</evidence>
<keyword evidence="6" id="KW-0964">Secreted</keyword>
<keyword evidence="11 14" id="KW-0862">Zinc</keyword>
<dbReference type="FunFam" id="3.40.630.10:FF:000054">
    <property type="entry name" value="Peptide hydrolase"/>
    <property type="match status" value="1"/>
</dbReference>
<evidence type="ECO:0000313" key="18">
    <source>
        <dbReference type="EMBL" id="KAF1918022.1"/>
    </source>
</evidence>
<evidence type="ECO:0000256" key="2">
    <source>
        <dbReference type="ARBA" id="ARBA00004613"/>
    </source>
</evidence>
<dbReference type="SUPFAM" id="SSF52025">
    <property type="entry name" value="PA domain"/>
    <property type="match status" value="1"/>
</dbReference>
<evidence type="ECO:0000256" key="4">
    <source>
        <dbReference type="ARBA" id="ARBA00011245"/>
    </source>
</evidence>
<dbReference type="SUPFAM" id="SSF53187">
    <property type="entry name" value="Zn-dependent exopeptidases"/>
    <property type="match status" value="1"/>
</dbReference>
<keyword evidence="8 14" id="KW-0479">Metal-binding</keyword>
<keyword evidence="12" id="KW-0482">Metalloprotease</keyword>
<dbReference type="Proteomes" id="UP000800096">
    <property type="component" value="Unassembled WGS sequence"/>
</dbReference>
<dbReference type="AlphaFoldDB" id="A0A6A5QRK7"/>
<dbReference type="CDD" id="cd03876">
    <property type="entry name" value="M28_SGAP_like"/>
    <property type="match status" value="1"/>
</dbReference>
<keyword evidence="7 14" id="KW-0645">Protease</keyword>
<dbReference type="InterPro" id="IPR046450">
    <property type="entry name" value="PA_dom_sf"/>
</dbReference>
<feature type="region of interest" description="Disordered" evidence="15">
    <location>
        <begin position="490"/>
        <end position="516"/>
    </location>
</feature>
<dbReference type="GO" id="GO:0006508">
    <property type="term" value="P:proteolysis"/>
    <property type="evidence" value="ECO:0007669"/>
    <property type="project" value="UniProtKB-KW"/>
</dbReference>
<dbReference type="EC" id="3.4.-.-" evidence="14"/>
<dbReference type="PANTHER" id="PTHR12147">
    <property type="entry name" value="METALLOPEPTIDASE M28 FAMILY MEMBER"/>
    <property type="match status" value="1"/>
</dbReference>
<evidence type="ECO:0000256" key="6">
    <source>
        <dbReference type="ARBA" id="ARBA00022525"/>
    </source>
</evidence>
<dbReference type="GO" id="GO:0008235">
    <property type="term" value="F:metalloexopeptidase activity"/>
    <property type="evidence" value="ECO:0007669"/>
    <property type="project" value="InterPro"/>
</dbReference>